<reference evidence="2" key="1">
    <citation type="journal article" date="2023" name="Nat. Plants">
        <title>Single-cell RNA sequencing provides a high-resolution roadmap for understanding the multicellular compartmentation of specialized metabolism.</title>
        <authorList>
            <person name="Sun S."/>
            <person name="Shen X."/>
            <person name="Li Y."/>
            <person name="Li Y."/>
            <person name="Wang S."/>
            <person name="Li R."/>
            <person name="Zhang H."/>
            <person name="Shen G."/>
            <person name="Guo B."/>
            <person name="Wei J."/>
            <person name="Xu J."/>
            <person name="St-Pierre B."/>
            <person name="Chen S."/>
            <person name="Sun C."/>
        </authorList>
    </citation>
    <scope>NUCLEOTIDE SEQUENCE [LARGE SCALE GENOMIC DNA]</scope>
</reference>
<accession>A0ACB9ZZA7</accession>
<dbReference type="Proteomes" id="UP001060085">
    <property type="component" value="Linkage Group LG07"/>
</dbReference>
<organism evidence="1 2">
    <name type="scientific">Catharanthus roseus</name>
    <name type="common">Madagascar periwinkle</name>
    <name type="synonym">Vinca rosea</name>
    <dbReference type="NCBI Taxonomy" id="4058"/>
    <lineage>
        <taxon>Eukaryota</taxon>
        <taxon>Viridiplantae</taxon>
        <taxon>Streptophyta</taxon>
        <taxon>Embryophyta</taxon>
        <taxon>Tracheophyta</taxon>
        <taxon>Spermatophyta</taxon>
        <taxon>Magnoliopsida</taxon>
        <taxon>eudicotyledons</taxon>
        <taxon>Gunneridae</taxon>
        <taxon>Pentapetalae</taxon>
        <taxon>asterids</taxon>
        <taxon>lamiids</taxon>
        <taxon>Gentianales</taxon>
        <taxon>Apocynaceae</taxon>
        <taxon>Rauvolfioideae</taxon>
        <taxon>Vinceae</taxon>
        <taxon>Catharanthinae</taxon>
        <taxon>Catharanthus</taxon>
    </lineage>
</organism>
<evidence type="ECO:0000313" key="2">
    <source>
        <dbReference type="Proteomes" id="UP001060085"/>
    </source>
</evidence>
<comment type="caution">
    <text evidence="1">The sequence shown here is derived from an EMBL/GenBank/DDBJ whole genome shotgun (WGS) entry which is preliminary data.</text>
</comment>
<name>A0ACB9ZZA7_CATRO</name>
<gene>
    <name evidence="1" type="ORF">M9H77_30797</name>
</gene>
<proteinExistence type="predicted"/>
<keyword evidence="2" id="KW-1185">Reference proteome</keyword>
<evidence type="ECO:0000313" key="1">
    <source>
        <dbReference type="EMBL" id="KAI5653610.1"/>
    </source>
</evidence>
<dbReference type="EMBL" id="CM044707">
    <property type="protein sequence ID" value="KAI5653610.1"/>
    <property type="molecule type" value="Genomic_DNA"/>
</dbReference>
<protein>
    <submittedName>
        <fullName evidence="1">Uncharacterized protein</fullName>
    </submittedName>
</protein>
<sequence length="220" mass="25701">MLKDEKNCFYGSEGHPSSSLELLKETWYDPGYARNVELFQGPVTRAMARRREEEHREKEAKEASSERFEALTPKEVKDTPNADGVNVIIMYGMKNYRREYDEQYHEDYNHGAHTLKVYNIGAYGRDDSDGRWRCPRSMNAFYGNGSYGYDPMVERRTWRSFTFLNSLGIYLERKNFIDFNSTFCAIPKGDEYDFKIPNCVYGVLGVEDRRSIEKELGPIL</sequence>